<comment type="caution">
    <text evidence="1">The sequence shown here is derived from an EMBL/GenBank/DDBJ whole genome shotgun (WGS) entry which is preliminary data.</text>
</comment>
<protein>
    <recommendedName>
        <fullName evidence="3">Ankyrin repeat protein</fullName>
    </recommendedName>
</protein>
<dbReference type="SMART" id="SM00248">
    <property type="entry name" value="ANK"/>
    <property type="match status" value="2"/>
</dbReference>
<accession>A0AAD8CAM3</accession>
<organism evidence="1 2">
    <name type="scientific">Biomphalaria pfeifferi</name>
    <name type="common">Bloodfluke planorb</name>
    <name type="synonym">Freshwater snail</name>
    <dbReference type="NCBI Taxonomy" id="112525"/>
    <lineage>
        <taxon>Eukaryota</taxon>
        <taxon>Metazoa</taxon>
        <taxon>Spiralia</taxon>
        <taxon>Lophotrochozoa</taxon>
        <taxon>Mollusca</taxon>
        <taxon>Gastropoda</taxon>
        <taxon>Heterobranchia</taxon>
        <taxon>Euthyneura</taxon>
        <taxon>Panpulmonata</taxon>
        <taxon>Hygrophila</taxon>
        <taxon>Lymnaeoidea</taxon>
        <taxon>Planorbidae</taxon>
        <taxon>Biomphalaria</taxon>
    </lineage>
</organism>
<proteinExistence type="predicted"/>
<dbReference type="InterPro" id="IPR036770">
    <property type="entry name" value="Ankyrin_rpt-contain_sf"/>
</dbReference>
<dbReference type="Proteomes" id="UP001233172">
    <property type="component" value="Unassembled WGS sequence"/>
</dbReference>
<dbReference type="GO" id="GO:0005737">
    <property type="term" value="C:cytoplasm"/>
    <property type="evidence" value="ECO:0007669"/>
    <property type="project" value="TreeGrafter"/>
</dbReference>
<reference evidence="1" key="1">
    <citation type="journal article" date="2023" name="PLoS Negl. Trop. Dis.">
        <title>A genome sequence for Biomphalaria pfeifferi, the major vector snail for the human-infecting parasite Schistosoma mansoni.</title>
        <authorList>
            <person name="Bu L."/>
            <person name="Lu L."/>
            <person name="Laidemitt M.R."/>
            <person name="Zhang S.M."/>
            <person name="Mutuku M."/>
            <person name="Mkoji G."/>
            <person name="Steinauer M."/>
            <person name="Loker E.S."/>
        </authorList>
    </citation>
    <scope>NUCLEOTIDE SEQUENCE</scope>
    <source>
        <strain evidence="1">KasaAsao</strain>
    </source>
</reference>
<dbReference type="PANTHER" id="PTHR24168">
    <property type="entry name" value="KN MOTIF AND ANKYRIN REPEAT DOMAIN-CONTAINING"/>
    <property type="match status" value="1"/>
</dbReference>
<sequence>MVIKLLVDILLSYDNNVNYVNKDCWSPLMIVCKNGHMYIALKLLEHDANTTIKNSKGRTAAEIALENRHNEIYKIIQEKFANEAENLDEIMTRSNNTSSMTIFESDSEDINNT</sequence>
<evidence type="ECO:0000313" key="2">
    <source>
        <dbReference type="Proteomes" id="UP001233172"/>
    </source>
</evidence>
<evidence type="ECO:0000313" key="1">
    <source>
        <dbReference type="EMBL" id="KAK0068505.1"/>
    </source>
</evidence>
<gene>
    <name evidence="1" type="ORF">Bpfe_002440</name>
</gene>
<dbReference type="GO" id="GO:0005856">
    <property type="term" value="C:cytoskeleton"/>
    <property type="evidence" value="ECO:0007669"/>
    <property type="project" value="TreeGrafter"/>
</dbReference>
<name>A0AAD8CAM3_BIOPF</name>
<dbReference type="InterPro" id="IPR002110">
    <property type="entry name" value="Ankyrin_rpt"/>
</dbReference>
<dbReference type="InterPro" id="IPR047184">
    <property type="entry name" value="KANK1-4"/>
</dbReference>
<dbReference type="EMBL" id="JASAOG010000005">
    <property type="protein sequence ID" value="KAK0068505.1"/>
    <property type="molecule type" value="Genomic_DNA"/>
</dbReference>
<dbReference type="SUPFAM" id="SSF48403">
    <property type="entry name" value="Ankyrin repeat"/>
    <property type="match status" value="1"/>
</dbReference>
<dbReference type="GO" id="GO:0030837">
    <property type="term" value="P:negative regulation of actin filament polymerization"/>
    <property type="evidence" value="ECO:0007669"/>
    <property type="project" value="InterPro"/>
</dbReference>
<dbReference type="PANTHER" id="PTHR24168:SF24">
    <property type="entry name" value="KN MOTIF AND ANKYRIN REPEAT DOMAIN-CONTAINING PROTEIN 4"/>
    <property type="match status" value="1"/>
</dbReference>
<keyword evidence="2" id="KW-1185">Reference proteome</keyword>
<reference evidence="1" key="2">
    <citation type="submission" date="2023-04" db="EMBL/GenBank/DDBJ databases">
        <authorList>
            <person name="Bu L."/>
            <person name="Lu L."/>
            <person name="Laidemitt M.R."/>
            <person name="Zhang S.M."/>
            <person name="Mutuku M."/>
            <person name="Mkoji G."/>
            <person name="Steinauer M."/>
            <person name="Loker E.S."/>
        </authorList>
    </citation>
    <scope>NUCLEOTIDE SEQUENCE</scope>
    <source>
        <strain evidence="1">KasaAsao</strain>
        <tissue evidence="1">Whole Snail</tissue>
    </source>
</reference>
<dbReference type="AlphaFoldDB" id="A0AAD8CAM3"/>
<evidence type="ECO:0008006" key="3">
    <source>
        <dbReference type="Google" id="ProtNLM"/>
    </source>
</evidence>
<dbReference type="Gene3D" id="1.25.40.20">
    <property type="entry name" value="Ankyrin repeat-containing domain"/>
    <property type="match status" value="1"/>
</dbReference>
<dbReference type="Pfam" id="PF12796">
    <property type="entry name" value="Ank_2"/>
    <property type="match status" value="1"/>
</dbReference>